<gene>
    <name evidence="2" type="ORF">HNR42_001893</name>
</gene>
<proteinExistence type="predicted"/>
<protein>
    <submittedName>
        <fullName evidence="2">Putative damage-inducible protein DinB</fullName>
    </submittedName>
</protein>
<comment type="caution">
    <text evidence="2">The sequence shown here is derived from an EMBL/GenBank/DDBJ whole genome shotgun (WGS) entry which is preliminary data.</text>
</comment>
<dbReference type="AlphaFoldDB" id="A0A841I249"/>
<dbReference type="SUPFAM" id="SSF109854">
    <property type="entry name" value="DinB/YfiT-like putative metalloenzymes"/>
    <property type="match status" value="1"/>
</dbReference>
<evidence type="ECO:0000259" key="1">
    <source>
        <dbReference type="Pfam" id="PF12867"/>
    </source>
</evidence>
<dbReference type="RefSeq" id="WP_183986901.1">
    <property type="nucleotide sequence ID" value="NZ_JACHHG010000006.1"/>
</dbReference>
<sequence>MDDTATLNHGPSSEVLARTFVGPGAFVRWEAALEDLSAADAVRVPAGSPHSVAQVVAHVDFWMRWILETLGGRPQPWPQHAEGGWPEVSEADWAALRDGLLARLRRAAELARDEEFTARVAYRNDTAGKALMDFAFHNAYHLGQVVLIRRMLGAWPPPSGGDTW</sequence>
<dbReference type="InterPro" id="IPR034660">
    <property type="entry name" value="DinB/YfiT-like"/>
</dbReference>
<dbReference type="Proteomes" id="UP000569951">
    <property type="component" value="Unassembled WGS sequence"/>
</dbReference>
<feature type="domain" description="DinB-like" evidence="1">
    <location>
        <begin position="28"/>
        <end position="145"/>
    </location>
</feature>
<evidence type="ECO:0000313" key="3">
    <source>
        <dbReference type="Proteomes" id="UP000569951"/>
    </source>
</evidence>
<organism evidence="2 3">
    <name type="scientific">Deinobacterium chartae</name>
    <dbReference type="NCBI Taxonomy" id="521158"/>
    <lineage>
        <taxon>Bacteria</taxon>
        <taxon>Thermotogati</taxon>
        <taxon>Deinococcota</taxon>
        <taxon>Deinococci</taxon>
        <taxon>Deinococcales</taxon>
        <taxon>Deinococcaceae</taxon>
        <taxon>Deinobacterium</taxon>
    </lineage>
</organism>
<dbReference type="Pfam" id="PF12867">
    <property type="entry name" value="DinB_2"/>
    <property type="match status" value="1"/>
</dbReference>
<keyword evidence="3" id="KW-1185">Reference proteome</keyword>
<dbReference type="InterPro" id="IPR024775">
    <property type="entry name" value="DinB-like"/>
</dbReference>
<dbReference type="EMBL" id="JACHHG010000006">
    <property type="protein sequence ID" value="MBB6098459.1"/>
    <property type="molecule type" value="Genomic_DNA"/>
</dbReference>
<dbReference type="Gene3D" id="1.20.120.450">
    <property type="entry name" value="dinb family like domain"/>
    <property type="match status" value="1"/>
</dbReference>
<name>A0A841I249_9DEIO</name>
<accession>A0A841I249</accession>
<reference evidence="2 3" key="1">
    <citation type="submission" date="2020-08" db="EMBL/GenBank/DDBJ databases">
        <title>Genomic Encyclopedia of Type Strains, Phase IV (KMG-IV): sequencing the most valuable type-strain genomes for metagenomic binning, comparative biology and taxonomic classification.</title>
        <authorList>
            <person name="Goeker M."/>
        </authorList>
    </citation>
    <scope>NUCLEOTIDE SEQUENCE [LARGE SCALE GENOMIC DNA]</scope>
    <source>
        <strain evidence="2 3">DSM 21458</strain>
    </source>
</reference>
<evidence type="ECO:0000313" key="2">
    <source>
        <dbReference type="EMBL" id="MBB6098459.1"/>
    </source>
</evidence>